<evidence type="ECO:0000313" key="5">
    <source>
        <dbReference type="Proteomes" id="UP000541444"/>
    </source>
</evidence>
<dbReference type="SMART" id="SM00369">
    <property type="entry name" value="LRR_TYP"/>
    <property type="match status" value="3"/>
</dbReference>
<dbReference type="PANTHER" id="PTHR48051">
    <property type="match status" value="1"/>
</dbReference>
<evidence type="ECO:0000256" key="2">
    <source>
        <dbReference type="ARBA" id="ARBA00022737"/>
    </source>
</evidence>
<dbReference type="GO" id="GO:0005737">
    <property type="term" value="C:cytoplasm"/>
    <property type="evidence" value="ECO:0007669"/>
    <property type="project" value="TreeGrafter"/>
</dbReference>
<dbReference type="Gene3D" id="3.80.10.10">
    <property type="entry name" value="Ribonuclease Inhibitor"/>
    <property type="match status" value="1"/>
</dbReference>
<keyword evidence="2" id="KW-0677">Repeat</keyword>
<evidence type="ECO:0000259" key="3">
    <source>
        <dbReference type="Pfam" id="PF23598"/>
    </source>
</evidence>
<dbReference type="OrthoDB" id="1668230at2759"/>
<dbReference type="InterPro" id="IPR050216">
    <property type="entry name" value="LRR_domain-containing"/>
</dbReference>
<evidence type="ECO:0000313" key="4">
    <source>
        <dbReference type="EMBL" id="KAF6151751.1"/>
    </source>
</evidence>
<keyword evidence="5" id="KW-1185">Reference proteome</keyword>
<dbReference type="InterPro" id="IPR003591">
    <property type="entry name" value="Leu-rich_rpt_typical-subtyp"/>
</dbReference>
<gene>
    <name evidence="4" type="ORF">GIB67_002034</name>
</gene>
<sequence>TFGVRSNFELFRATKLGYYIGCNRLRSLQYSFKDLLKLVNLDLSSNYFVHLPDTLGNLACLKRLNVETNELEELPYIIGSCSSLTELRLDFNNLRVLPEAIGKLECLEILTLHYNQFTDSLFIYQAVVQYMVDIASSKDVRSHPTKKKTFGYGFAPYLCIEGL</sequence>
<protein>
    <recommendedName>
        <fullName evidence="3">Disease resistance R13L4/SHOC-2-like LRR domain-containing protein</fullName>
    </recommendedName>
</protein>
<dbReference type="SMART" id="SM00364">
    <property type="entry name" value="LRR_BAC"/>
    <property type="match status" value="3"/>
</dbReference>
<accession>A0A7J7MA31</accession>
<name>A0A7J7MA31_9MAGN</name>
<dbReference type="Pfam" id="PF23598">
    <property type="entry name" value="LRR_14"/>
    <property type="match status" value="1"/>
</dbReference>
<evidence type="ECO:0000256" key="1">
    <source>
        <dbReference type="ARBA" id="ARBA00022614"/>
    </source>
</evidence>
<dbReference type="PANTHER" id="PTHR48051:SF1">
    <property type="entry name" value="RAS SUPPRESSOR PROTEIN 1"/>
    <property type="match status" value="1"/>
</dbReference>
<feature type="domain" description="Disease resistance R13L4/SHOC-2-like LRR" evidence="3">
    <location>
        <begin position="6"/>
        <end position="115"/>
    </location>
</feature>
<dbReference type="InterPro" id="IPR055414">
    <property type="entry name" value="LRR_R13L4/SHOC2-like"/>
</dbReference>
<organism evidence="4 5">
    <name type="scientific">Kingdonia uniflora</name>
    <dbReference type="NCBI Taxonomy" id="39325"/>
    <lineage>
        <taxon>Eukaryota</taxon>
        <taxon>Viridiplantae</taxon>
        <taxon>Streptophyta</taxon>
        <taxon>Embryophyta</taxon>
        <taxon>Tracheophyta</taxon>
        <taxon>Spermatophyta</taxon>
        <taxon>Magnoliopsida</taxon>
        <taxon>Ranunculales</taxon>
        <taxon>Circaeasteraceae</taxon>
        <taxon>Kingdonia</taxon>
    </lineage>
</organism>
<comment type="caution">
    <text evidence="4">The sequence shown here is derived from an EMBL/GenBank/DDBJ whole genome shotgun (WGS) entry which is preliminary data.</text>
</comment>
<dbReference type="AlphaFoldDB" id="A0A7J7MA31"/>
<dbReference type="Proteomes" id="UP000541444">
    <property type="component" value="Unassembled WGS sequence"/>
</dbReference>
<dbReference type="EMBL" id="JACGCM010001662">
    <property type="protein sequence ID" value="KAF6151751.1"/>
    <property type="molecule type" value="Genomic_DNA"/>
</dbReference>
<dbReference type="SUPFAM" id="SSF52075">
    <property type="entry name" value="Outer arm dynein light chain 1"/>
    <property type="match status" value="1"/>
</dbReference>
<proteinExistence type="predicted"/>
<reference evidence="4 5" key="1">
    <citation type="journal article" date="2020" name="IScience">
        <title>Genome Sequencing of the Endangered Kingdonia uniflora (Circaeasteraceae, Ranunculales) Reveals Potential Mechanisms of Evolutionary Specialization.</title>
        <authorList>
            <person name="Sun Y."/>
            <person name="Deng T."/>
            <person name="Zhang A."/>
            <person name="Moore M.J."/>
            <person name="Landis J.B."/>
            <person name="Lin N."/>
            <person name="Zhang H."/>
            <person name="Zhang X."/>
            <person name="Huang J."/>
            <person name="Zhang X."/>
            <person name="Sun H."/>
            <person name="Wang H."/>
        </authorList>
    </citation>
    <scope>NUCLEOTIDE SEQUENCE [LARGE SCALE GENOMIC DNA]</scope>
    <source>
        <strain evidence="4">TB1705</strain>
        <tissue evidence="4">Leaf</tissue>
    </source>
</reference>
<feature type="non-terminal residue" evidence="4">
    <location>
        <position position="1"/>
    </location>
</feature>
<dbReference type="InterPro" id="IPR032675">
    <property type="entry name" value="LRR_dom_sf"/>
</dbReference>
<keyword evidence="1" id="KW-0433">Leucine-rich repeat</keyword>